<keyword evidence="6" id="KW-0808">Transferase</keyword>
<keyword evidence="5" id="KW-0328">Glycosyltransferase</keyword>
<comment type="subcellular location">
    <subcellularLocation>
        <location evidence="1">Membrane</location>
        <topology evidence="1">Single-pass type II membrane protein</topology>
    </subcellularLocation>
</comment>
<evidence type="ECO:0000256" key="6">
    <source>
        <dbReference type="ARBA" id="ARBA00022679"/>
    </source>
</evidence>
<dbReference type="GO" id="GO:0016263">
    <property type="term" value="F:glycoprotein-N-acetylgalactosamine 3-beta-galactosyltransferase activity"/>
    <property type="evidence" value="ECO:0007669"/>
    <property type="project" value="UniProtKB-EC"/>
</dbReference>
<evidence type="ECO:0000313" key="15">
    <source>
        <dbReference type="Proteomes" id="UP001153620"/>
    </source>
</evidence>
<feature type="domain" description="Fringe-like glycosyltransferase" evidence="13">
    <location>
        <begin position="76"/>
        <end position="240"/>
    </location>
</feature>
<comment type="similarity">
    <text evidence="3">Belongs to the glycosyltransferase 31 family. Beta3-Gal-T subfamily.</text>
</comment>
<accession>A0A9N9RNN1</accession>
<comment type="pathway">
    <text evidence="2">Protein modification; protein glycosylation.</text>
</comment>
<dbReference type="Proteomes" id="UP001153620">
    <property type="component" value="Chromosome 1"/>
</dbReference>
<evidence type="ECO:0000256" key="2">
    <source>
        <dbReference type="ARBA" id="ARBA00004922"/>
    </source>
</evidence>
<dbReference type="Gene3D" id="3.90.550.50">
    <property type="match status" value="1"/>
</dbReference>
<evidence type="ECO:0000256" key="4">
    <source>
        <dbReference type="ARBA" id="ARBA00012557"/>
    </source>
</evidence>
<keyword evidence="9" id="KW-0735">Signal-anchor</keyword>
<dbReference type="OrthoDB" id="414175at2759"/>
<reference evidence="14" key="1">
    <citation type="submission" date="2022-01" db="EMBL/GenBank/DDBJ databases">
        <authorList>
            <person name="King R."/>
        </authorList>
    </citation>
    <scope>NUCLEOTIDE SEQUENCE</scope>
</reference>
<keyword evidence="7 12" id="KW-0812">Transmembrane</keyword>
<evidence type="ECO:0000313" key="14">
    <source>
        <dbReference type="EMBL" id="CAG9800631.1"/>
    </source>
</evidence>
<evidence type="ECO:0000259" key="13">
    <source>
        <dbReference type="Pfam" id="PF02434"/>
    </source>
</evidence>
<dbReference type="GO" id="GO:0016020">
    <property type="term" value="C:membrane"/>
    <property type="evidence" value="ECO:0007669"/>
    <property type="project" value="UniProtKB-SubCell"/>
</dbReference>
<sequence length="367" mass="42686">MKFFQKILNVCPIKEVLAFLLGFAMSALIVRLIITNNKVLNRPNSVNLKIKNPNYVTKDSYETKLADQLYKEVRILCMVFTHPDNRKTKVPYIINTWGKKCNKLILLSTKNDSSIPEIIALNHDNGRKNLWKKTRLALEYVYKNHFNDADWFLRADDDNYIQMENLRYKLYQYHPQTSLYIGSRFAIHKDDISEGYMAGGGNVLSKKALKKFATFISRNETLCNAKQEAGDVMVGRCIQNFAIFVDARDSQNQKQIFPAGVIEHMKHKEPDMKYWYFRYLYRNVTQGGLDCCSDIFIGSHYVKSKGMYFMDYLINNVHPFGLMKNVTEALPRKLSLDEIIASSDKISFAENFVPHKSVHFIDDDEKY</sequence>
<keyword evidence="8" id="KW-0547">Nucleotide-binding</keyword>
<dbReference type="InterPro" id="IPR026050">
    <property type="entry name" value="C1GALT1/C1GALT1_chp1"/>
</dbReference>
<dbReference type="PANTHER" id="PTHR23033">
    <property type="entry name" value="BETA1,3-GALACTOSYLTRANSFERASE"/>
    <property type="match status" value="1"/>
</dbReference>
<keyword evidence="15" id="KW-1185">Reference proteome</keyword>
<name>A0A9N9RNN1_9DIPT</name>
<organism evidence="14 15">
    <name type="scientific">Chironomus riparius</name>
    <dbReference type="NCBI Taxonomy" id="315576"/>
    <lineage>
        <taxon>Eukaryota</taxon>
        <taxon>Metazoa</taxon>
        <taxon>Ecdysozoa</taxon>
        <taxon>Arthropoda</taxon>
        <taxon>Hexapoda</taxon>
        <taxon>Insecta</taxon>
        <taxon>Pterygota</taxon>
        <taxon>Neoptera</taxon>
        <taxon>Endopterygota</taxon>
        <taxon>Diptera</taxon>
        <taxon>Nematocera</taxon>
        <taxon>Chironomoidea</taxon>
        <taxon>Chironomidae</taxon>
        <taxon>Chironominae</taxon>
        <taxon>Chironomus</taxon>
    </lineage>
</organism>
<evidence type="ECO:0000256" key="3">
    <source>
        <dbReference type="ARBA" id="ARBA00006462"/>
    </source>
</evidence>
<evidence type="ECO:0000256" key="5">
    <source>
        <dbReference type="ARBA" id="ARBA00022676"/>
    </source>
</evidence>
<evidence type="ECO:0000256" key="8">
    <source>
        <dbReference type="ARBA" id="ARBA00022741"/>
    </source>
</evidence>
<dbReference type="Pfam" id="PF02434">
    <property type="entry name" value="Fringe"/>
    <property type="match status" value="1"/>
</dbReference>
<keyword evidence="10 12" id="KW-1133">Transmembrane helix</keyword>
<dbReference type="PANTHER" id="PTHR23033:SF14">
    <property type="entry name" value="GLYCOPROTEIN-N-ACETYLGALACTOSAMINE 3-BETA-GALACTOSYLTRANSFERASE 1-RELATED"/>
    <property type="match status" value="1"/>
</dbReference>
<evidence type="ECO:0000256" key="10">
    <source>
        <dbReference type="ARBA" id="ARBA00022989"/>
    </source>
</evidence>
<gene>
    <name evidence="14" type="ORF">CHIRRI_LOCUS3571</name>
</gene>
<feature type="transmembrane region" description="Helical" evidence="12">
    <location>
        <begin position="16"/>
        <end position="34"/>
    </location>
</feature>
<evidence type="ECO:0000256" key="12">
    <source>
        <dbReference type="SAM" id="Phobius"/>
    </source>
</evidence>
<evidence type="ECO:0000256" key="1">
    <source>
        <dbReference type="ARBA" id="ARBA00004606"/>
    </source>
</evidence>
<dbReference type="EMBL" id="OU895877">
    <property type="protein sequence ID" value="CAG9800631.1"/>
    <property type="molecule type" value="Genomic_DNA"/>
</dbReference>
<evidence type="ECO:0000256" key="9">
    <source>
        <dbReference type="ARBA" id="ARBA00022968"/>
    </source>
</evidence>
<dbReference type="AlphaFoldDB" id="A0A9N9RNN1"/>
<proteinExistence type="inferred from homology"/>
<reference evidence="14" key="2">
    <citation type="submission" date="2022-10" db="EMBL/GenBank/DDBJ databases">
        <authorList>
            <consortium name="ENA_rothamsted_submissions"/>
            <consortium name="culmorum"/>
            <person name="King R."/>
        </authorList>
    </citation>
    <scope>NUCLEOTIDE SEQUENCE</scope>
</reference>
<evidence type="ECO:0000256" key="11">
    <source>
        <dbReference type="ARBA" id="ARBA00023136"/>
    </source>
</evidence>
<dbReference type="EC" id="2.4.1.122" evidence="4"/>
<protein>
    <recommendedName>
        <fullName evidence="4">N-acetylgalactosaminide beta-1,3-galactosyltransferase</fullName>
        <ecNumber evidence="4">2.4.1.122</ecNumber>
    </recommendedName>
</protein>
<dbReference type="InterPro" id="IPR003378">
    <property type="entry name" value="Fringe-like_glycosylTrfase"/>
</dbReference>
<dbReference type="GO" id="GO:0000166">
    <property type="term" value="F:nucleotide binding"/>
    <property type="evidence" value="ECO:0007669"/>
    <property type="project" value="UniProtKB-KW"/>
</dbReference>
<keyword evidence="11 12" id="KW-0472">Membrane</keyword>
<evidence type="ECO:0000256" key="7">
    <source>
        <dbReference type="ARBA" id="ARBA00022692"/>
    </source>
</evidence>